<evidence type="ECO:0000313" key="2">
    <source>
        <dbReference type="Proteomes" id="UP000316714"/>
    </source>
</evidence>
<protein>
    <recommendedName>
        <fullName evidence="3">Arrestin-like N-terminal domain-containing protein</fullName>
    </recommendedName>
</protein>
<evidence type="ECO:0008006" key="3">
    <source>
        <dbReference type="Google" id="ProtNLM"/>
    </source>
</evidence>
<dbReference type="RefSeq" id="WP_146563277.1">
    <property type="nucleotide sequence ID" value="NZ_SIHJ01000001.1"/>
</dbReference>
<keyword evidence="2" id="KW-1185">Reference proteome</keyword>
<sequence length="139" mass="15476">MPSTNAPPIADPDVSIRFADSRREYNAGESLRAVCAVHNADALECRSAEVSVLWRTVGKGDEDLHVHYFERLLGEDARLSSPFQLEVQLPESPLSYDGLSVKICWCVRVRLNLGGYRTHVTEAPFRLGRTAPPEPREAT</sequence>
<accession>A0A5C5VE09</accession>
<evidence type="ECO:0000313" key="1">
    <source>
        <dbReference type="EMBL" id="TWT36401.1"/>
    </source>
</evidence>
<proteinExistence type="predicted"/>
<dbReference type="AlphaFoldDB" id="A0A5C5VE09"/>
<name>A0A5C5VE09_9BACT</name>
<organism evidence="1 2">
    <name type="scientific">Posidoniimonas corsicana</name>
    <dbReference type="NCBI Taxonomy" id="1938618"/>
    <lineage>
        <taxon>Bacteria</taxon>
        <taxon>Pseudomonadati</taxon>
        <taxon>Planctomycetota</taxon>
        <taxon>Planctomycetia</taxon>
        <taxon>Pirellulales</taxon>
        <taxon>Lacipirellulaceae</taxon>
        <taxon>Posidoniimonas</taxon>
    </lineage>
</organism>
<dbReference type="Proteomes" id="UP000316714">
    <property type="component" value="Unassembled WGS sequence"/>
</dbReference>
<gene>
    <name evidence="1" type="ORF">KOR34_13060</name>
</gene>
<dbReference type="OrthoDB" id="269669at2"/>
<reference evidence="1 2" key="1">
    <citation type="submission" date="2019-02" db="EMBL/GenBank/DDBJ databases">
        <title>Deep-cultivation of Planctomycetes and their phenomic and genomic characterization uncovers novel biology.</title>
        <authorList>
            <person name="Wiegand S."/>
            <person name="Jogler M."/>
            <person name="Boedeker C."/>
            <person name="Pinto D."/>
            <person name="Vollmers J."/>
            <person name="Rivas-Marin E."/>
            <person name="Kohn T."/>
            <person name="Peeters S.H."/>
            <person name="Heuer A."/>
            <person name="Rast P."/>
            <person name="Oberbeckmann S."/>
            <person name="Bunk B."/>
            <person name="Jeske O."/>
            <person name="Meyerdierks A."/>
            <person name="Storesund J.E."/>
            <person name="Kallscheuer N."/>
            <person name="Luecker S."/>
            <person name="Lage O.M."/>
            <person name="Pohl T."/>
            <person name="Merkel B.J."/>
            <person name="Hornburger P."/>
            <person name="Mueller R.-W."/>
            <person name="Bruemmer F."/>
            <person name="Labrenz M."/>
            <person name="Spormann A.M."/>
            <person name="Op Den Camp H."/>
            <person name="Overmann J."/>
            <person name="Amann R."/>
            <person name="Jetten M.S.M."/>
            <person name="Mascher T."/>
            <person name="Medema M.H."/>
            <person name="Devos D.P."/>
            <person name="Kaster A.-K."/>
            <person name="Ovreas L."/>
            <person name="Rohde M."/>
            <person name="Galperin M.Y."/>
            <person name="Jogler C."/>
        </authorList>
    </citation>
    <scope>NUCLEOTIDE SEQUENCE [LARGE SCALE GENOMIC DNA]</scope>
    <source>
        <strain evidence="1 2">KOR34</strain>
    </source>
</reference>
<comment type="caution">
    <text evidence="1">The sequence shown here is derived from an EMBL/GenBank/DDBJ whole genome shotgun (WGS) entry which is preliminary data.</text>
</comment>
<dbReference type="EMBL" id="SIHJ01000001">
    <property type="protein sequence ID" value="TWT36401.1"/>
    <property type="molecule type" value="Genomic_DNA"/>
</dbReference>